<reference evidence="17 18" key="1">
    <citation type="submission" date="2016-03" db="EMBL/GenBank/DDBJ databases">
        <authorList>
            <person name="Ploux O."/>
        </authorList>
    </citation>
    <scope>NUCLEOTIDE SEQUENCE [LARGE SCALE GENOMIC DNA]</scope>
    <source>
        <strain evidence="17 18">BER2</strain>
    </source>
</reference>
<dbReference type="GO" id="GO:0050660">
    <property type="term" value="F:flavin adenine dinucleotide binding"/>
    <property type="evidence" value="ECO:0007669"/>
    <property type="project" value="InterPro"/>
</dbReference>
<feature type="binding site" evidence="12">
    <location>
        <position position="313"/>
    </location>
    <ligand>
        <name>FAD</name>
        <dbReference type="ChEBI" id="CHEBI:57692"/>
    </ligand>
</feature>
<keyword evidence="8" id="KW-1015">Disulfide bond</keyword>
<evidence type="ECO:0000259" key="15">
    <source>
        <dbReference type="Pfam" id="PF02852"/>
    </source>
</evidence>
<organism evidence="17 18">
    <name type="scientific">Bdellovibrio bacteriovorus</name>
    <dbReference type="NCBI Taxonomy" id="959"/>
    <lineage>
        <taxon>Bacteria</taxon>
        <taxon>Pseudomonadati</taxon>
        <taxon>Bdellovibrionota</taxon>
        <taxon>Bdellovibrionia</taxon>
        <taxon>Bdellovibrionales</taxon>
        <taxon>Pseudobdellovibrionaceae</taxon>
        <taxon>Bdellovibrio</taxon>
    </lineage>
</organism>
<dbReference type="AlphaFoldDB" id="A0A150WIJ2"/>
<dbReference type="Proteomes" id="UP000075391">
    <property type="component" value="Unassembled WGS sequence"/>
</dbReference>
<dbReference type="GO" id="GO:0004148">
    <property type="term" value="F:dihydrolipoyl dehydrogenase (NADH) activity"/>
    <property type="evidence" value="ECO:0007669"/>
    <property type="project" value="UniProtKB-EC"/>
</dbReference>
<dbReference type="EMBL" id="LUKF01000014">
    <property type="protein sequence ID" value="KYG63446.1"/>
    <property type="molecule type" value="Genomic_DNA"/>
</dbReference>
<dbReference type="OrthoDB" id="5288163at2"/>
<evidence type="ECO:0000256" key="13">
    <source>
        <dbReference type="PIRSR" id="PIRSR000350-4"/>
    </source>
</evidence>
<feature type="domain" description="FAD/NAD(P)-binding" evidence="16">
    <location>
        <begin position="5"/>
        <end position="328"/>
    </location>
</feature>
<dbReference type="InterPro" id="IPR006258">
    <property type="entry name" value="Lipoamide_DH"/>
</dbReference>
<dbReference type="FunFam" id="3.30.390.30:FF:000001">
    <property type="entry name" value="Dihydrolipoyl dehydrogenase"/>
    <property type="match status" value="1"/>
</dbReference>
<name>A0A150WIJ2_BDEBC</name>
<feature type="domain" description="Pyridine nucleotide-disulphide oxidoreductase dimerisation" evidence="15">
    <location>
        <begin position="347"/>
        <end position="456"/>
    </location>
</feature>
<dbReference type="Gene3D" id="3.50.50.60">
    <property type="entry name" value="FAD/NAD(P)-binding domain"/>
    <property type="match status" value="2"/>
</dbReference>
<evidence type="ECO:0000256" key="3">
    <source>
        <dbReference type="ARBA" id="ARBA00016961"/>
    </source>
</evidence>
<dbReference type="NCBIfam" id="TIGR01350">
    <property type="entry name" value="lipoamide_DH"/>
    <property type="match status" value="1"/>
</dbReference>
<keyword evidence="7 12" id="KW-0520">NAD</keyword>
<dbReference type="SUPFAM" id="SSF55424">
    <property type="entry name" value="FAD/NAD-linked reductases, dimerisation (C-terminal) domain"/>
    <property type="match status" value="1"/>
</dbReference>
<comment type="miscellaneous">
    <text evidence="14">The active site is a redox-active disulfide bond.</text>
</comment>
<evidence type="ECO:0000256" key="2">
    <source>
        <dbReference type="ARBA" id="ARBA00012608"/>
    </source>
</evidence>
<evidence type="ECO:0000256" key="6">
    <source>
        <dbReference type="ARBA" id="ARBA00023002"/>
    </source>
</evidence>
<evidence type="ECO:0000256" key="5">
    <source>
        <dbReference type="ARBA" id="ARBA00022827"/>
    </source>
</evidence>
<evidence type="ECO:0000256" key="7">
    <source>
        <dbReference type="ARBA" id="ARBA00023027"/>
    </source>
</evidence>
<feature type="binding site" evidence="12">
    <location>
        <position position="51"/>
    </location>
    <ligand>
        <name>FAD</name>
        <dbReference type="ChEBI" id="CHEBI:57692"/>
    </ligand>
</feature>
<accession>A0A150WIJ2</accession>
<dbReference type="Pfam" id="PF02852">
    <property type="entry name" value="Pyr_redox_dim"/>
    <property type="match status" value="1"/>
</dbReference>
<comment type="caution">
    <text evidence="17">The sequence shown here is derived from an EMBL/GenBank/DDBJ whole genome shotgun (WGS) entry which is preliminary data.</text>
</comment>
<keyword evidence="6 14" id="KW-0560">Oxidoreductase</keyword>
<feature type="active site" description="Proton acceptor" evidence="11">
    <location>
        <position position="446"/>
    </location>
</feature>
<protein>
    <recommendedName>
        <fullName evidence="3 14">Dihydrolipoyl dehydrogenase</fullName>
        <ecNumber evidence="2 14">1.8.1.4</ecNumber>
    </recommendedName>
</protein>
<dbReference type="RefSeq" id="WP_063243792.1">
    <property type="nucleotide sequence ID" value="NZ_CP168967.1"/>
</dbReference>
<dbReference type="GO" id="GO:0006103">
    <property type="term" value="P:2-oxoglutarate metabolic process"/>
    <property type="evidence" value="ECO:0007669"/>
    <property type="project" value="TreeGrafter"/>
</dbReference>
<dbReference type="PRINTS" id="PR00368">
    <property type="entry name" value="FADPNR"/>
</dbReference>
<proteinExistence type="inferred from homology"/>
<evidence type="ECO:0000256" key="14">
    <source>
        <dbReference type="RuleBase" id="RU003692"/>
    </source>
</evidence>
<keyword evidence="12" id="KW-0547">Nucleotide-binding</keyword>
<keyword evidence="9 14" id="KW-0676">Redox-active center</keyword>
<feature type="binding site" evidence="12">
    <location>
        <begin position="319"/>
        <end position="322"/>
    </location>
    <ligand>
        <name>FAD</name>
        <dbReference type="ChEBI" id="CHEBI:57692"/>
    </ligand>
</feature>
<dbReference type="InterPro" id="IPR050151">
    <property type="entry name" value="Class-I_Pyr_Nuc-Dis_Oxidored"/>
</dbReference>
<comment type="similarity">
    <text evidence="1 14">Belongs to the class-I pyridine nucleotide-disulfide oxidoreductase family.</text>
</comment>
<evidence type="ECO:0000313" key="18">
    <source>
        <dbReference type="Proteomes" id="UP000075391"/>
    </source>
</evidence>
<dbReference type="InterPro" id="IPR023753">
    <property type="entry name" value="FAD/NAD-binding_dom"/>
</dbReference>
<evidence type="ECO:0000313" key="17">
    <source>
        <dbReference type="EMBL" id="KYG63446.1"/>
    </source>
</evidence>
<keyword evidence="4 14" id="KW-0285">Flavoprotein</keyword>
<dbReference type="InterPro" id="IPR004099">
    <property type="entry name" value="Pyr_nucl-diS_OxRdtase_dimer"/>
</dbReference>
<evidence type="ECO:0000256" key="10">
    <source>
        <dbReference type="ARBA" id="ARBA00049187"/>
    </source>
</evidence>
<evidence type="ECO:0000256" key="9">
    <source>
        <dbReference type="ARBA" id="ARBA00023284"/>
    </source>
</evidence>
<dbReference type="InterPro" id="IPR012999">
    <property type="entry name" value="Pyr_OxRdtase_I_AS"/>
</dbReference>
<evidence type="ECO:0000256" key="1">
    <source>
        <dbReference type="ARBA" id="ARBA00007532"/>
    </source>
</evidence>
<feature type="binding site" evidence="12">
    <location>
        <begin position="181"/>
        <end position="188"/>
    </location>
    <ligand>
        <name>NAD(+)</name>
        <dbReference type="ChEBI" id="CHEBI:57540"/>
    </ligand>
</feature>
<feature type="binding site" evidence="12">
    <location>
        <begin position="144"/>
        <end position="146"/>
    </location>
    <ligand>
        <name>FAD</name>
        <dbReference type="ChEBI" id="CHEBI:57692"/>
    </ligand>
</feature>
<dbReference type="PROSITE" id="PS00076">
    <property type="entry name" value="PYRIDINE_REDOX_1"/>
    <property type="match status" value="1"/>
</dbReference>
<sequence>MAQTFDVVVIGAGPGGYVAAIRAAQLGFKTAVIEREFLGGVCLNVGCIPSKAMITATHLLHKAQHNFKDMGLMIKGDITVDMKQLVTWKQSVCDKMSGGVKQLLKGYGVTHIPGEANFKNSKEITVKSSAGEDTIQAKYFIVATGSRPIEIPGFKFDEKDICSSTGALAFDTIPKRVAVIGGGYIGLEISSYLRKLGTEVTVIEAQSALLAGVVDPDCAQVVERKLKKAGVNVMYGAKAKGQKKVKDGYEVTVEINGKEEVVKCDKILVTVGRRPNGDQANLKAAGIAVDERGFIKVDAQRRTNVQNIFAIGDVAGQPMLAHKASHEGVLVAEVISGQNRVYDAKTVPAVVFTDPEIASAGMTEAEAKAKGFTDLLIGKVPFGANGRAVSMMETDGFVKMIADKKTHVLLGVHIVGPEASNLISEAVLAIEMGARMEDIALSIHPHPTLGEAMMETAEATLGHAIHIIQKPLPK</sequence>
<comment type="cofactor">
    <cofactor evidence="12 14">
        <name>FAD</name>
        <dbReference type="ChEBI" id="CHEBI:57692"/>
    </cofactor>
    <text evidence="12 14">Binds 1 FAD per subunit.</text>
</comment>
<dbReference type="InterPro" id="IPR001100">
    <property type="entry name" value="Pyr_nuc-diS_OxRdtase"/>
</dbReference>
<dbReference type="PIRSF" id="PIRSF000350">
    <property type="entry name" value="Mercury_reductase_MerA"/>
    <property type="match status" value="1"/>
</dbReference>
<dbReference type="InterPro" id="IPR036188">
    <property type="entry name" value="FAD/NAD-bd_sf"/>
</dbReference>
<dbReference type="Gene3D" id="3.30.390.30">
    <property type="match status" value="1"/>
</dbReference>
<dbReference type="InterPro" id="IPR016156">
    <property type="entry name" value="FAD/NAD-linked_Rdtase_dimer_sf"/>
</dbReference>
<evidence type="ECO:0000256" key="11">
    <source>
        <dbReference type="PIRSR" id="PIRSR000350-2"/>
    </source>
</evidence>
<feature type="binding site" evidence="12">
    <location>
        <position position="204"/>
    </location>
    <ligand>
        <name>NAD(+)</name>
        <dbReference type="ChEBI" id="CHEBI:57540"/>
    </ligand>
</feature>
<dbReference type="SUPFAM" id="SSF51905">
    <property type="entry name" value="FAD/NAD(P)-binding domain"/>
    <property type="match status" value="1"/>
</dbReference>
<feature type="binding site" evidence="12">
    <location>
        <position position="272"/>
    </location>
    <ligand>
        <name>NAD(+)</name>
        <dbReference type="ChEBI" id="CHEBI:57540"/>
    </ligand>
</feature>
<dbReference type="PRINTS" id="PR00411">
    <property type="entry name" value="PNDRDTASEI"/>
</dbReference>
<dbReference type="PANTHER" id="PTHR22912:SF160">
    <property type="entry name" value="DIHYDROLIPOYL DEHYDROGENASE"/>
    <property type="match status" value="1"/>
</dbReference>
<evidence type="ECO:0000259" key="16">
    <source>
        <dbReference type="Pfam" id="PF07992"/>
    </source>
</evidence>
<dbReference type="Pfam" id="PF07992">
    <property type="entry name" value="Pyr_redox_2"/>
    <property type="match status" value="1"/>
</dbReference>
<dbReference type="EC" id="1.8.1.4" evidence="2 14"/>
<evidence type="ECO:0000256" key="12">
    <source>
        <dbReference type="PIRSR" id="PIRSR000350-3"/>
    </source>
</evidence>
<feature type="disulfide bond" description="Redox-active" evidence="13">
    <location>
        <begin position="42"/>
        <end position="47"/>
    </location>
</feature>
<evidence type="ECO:0000256" key="8">
    <source>
        <dbReference type="ARBA" id="ARBA00023157"/>
    </source>
</evidence>
<dbReference type="PANTHER" id="PTHR22912">
    <property type="entry name" value="DISULFIDE OXIDOREDUCTASE"/>
    <property type="match status" value="1"/>
</dbReference>
<gene>
    <name evidence="17" type="ORF">AZI85_05295</name>
</gene>
<keyword evidence="5 12" id="KW-0274">FAD</keyword>
<comment type="catalytic activity">
    <reaction evidence="10 14">
        <text>N(6)-[(R)-dihydrolipoyl]-L-lysyl-[protein] + NAD(+) = N(6)-[(R)-lipoyl]-L-lysyl-[protein] + NADH + H(+)</text>
        <dbReference type="Rhea" id="RHEA:15045"/>
        <dbReference type="Rhea" id="RHEA-COMP:10474"/>
        <dbReference type="Rhea" id="RHEA-COMP:10475"/>
        <dbReference type="ChEBI" id="CHEBI:15378"/>
        <dbReference type="ChEBI" id="CHEBI:57540"/>
        <dbReference type="ChEBI" id="CHEBI:57945"/>
        <dbReference type="ChEBI" id="CHEBI:83099"/>
        <dbReference type="ChEBI" id="CHEBI:83100"/>
        <dbReference type="EC" id="1.8.1.4"/>
    </reaction>
</comment>
<evidence type="ECO:0000256" key="4">
    <source>
        <dbReference type="ARBA" id="ARBA00022630"/>
    </source>
</evidence>